<evidence type="ECO:0000256" key="3">
    <source>
        <dbReference type="ARBA" id="ARBA00022695"/>
    </source>
</evidence>
<feature type="compositionally biased region" description="Basic and acidic residues" evidence="10">
    <location>
        <begin position="1237"/>
        <end position="1246"/>
    </location>
</feature>
<dbReference type="SMR" id="A0A835Y9U0"/>
<dbReference type="InterPro" id="IPR052230">
    <property type="entry name" value="DNA_polymerase_eta"/>
</dbReference>
<dbReference type="PANTHER" id="PTHR45873">
    <property type="entry name" value="DNA POLYMERASE ETA"/>
    <property type="match status" value="1"/>
</dbReference>
<comment type="caution">
    <text evidence="12">The sequence shown here is derived from an EMBL/GenBank/DDBJ whole genome shotgun (WGS) entry which is preliminary data.</text>
</comment>
<name>A0A835Y9U0_9CHLO</name>
<dbReference type="GO" id="GO:0003684">
    <property type="term" value="F:damaged DNA binding"/>
    <property type="evidence" value="ECO:0007669"/>
    <property type="project" value="InterPro"/>
</dbReference>
<feature type="compositionally biased region" description="Low complexity" evidence="10">
    <location>
        <begin position="176"/>
        <end position="185"/>
    </location>
</feature>
<evidence type="ECO:0000259" key="11">
    <source>
        <dbReference type="PROSITE" id="PS50173"/>
    </source>
</evidence>
<feature type="domain" description="UmuC" evidence="11">
    <location>
        <begin position="389"/>
        <end position="449"/>
    </location>
</feature>
<dbReference type="GO" id="GO:0005657">
    <property type="term" value="C:replication fork"/>
    <property type="evidence" value="ECO:0007669"/>
    <property type="project" value="TreeGrafter"/>
</dbReference>
<evidence type="ECO:0000256" key="6">
    <source>
        <dbReference type="ARBA" id="ARBA00022842"/>
    </source>
</evidence>
<accession>A0A835Y9U0</accession>
<dbReference type="Gene3D" id="3.30.1490.100">
    <property type="entry name" value="DNA polymerase, Y-family, little finger domain"/>
    <property type="match status" value="1"/>
</dbReference>
<dbReference type="SUPFAM" id="SSF56672">
    <property type="entry name" value="DNA/RNA polymerases"/>
    <property type="match status" value="1"/>
</dbReference>
<dbReference type="SUPFAM" id="SSF100879">
    <property type="entry name" value="Lesion bypass DNA polymerase (Y-family), little finger domain"/>
    <property type="match status" value="1"/>
</dbReference>
<feature type="compositionally biased region" description="Gly residues" evidence="10">
    <location>
        <begin position="566"/>
        <end position="579"/>
    </location>
</feature>
<feature type="region of interest" description="Disordered" evidence="10">
    <location>
        <begin position="1198"/>
        <end position="1246"/>
    </location>
</feature>
<proteinExistence type="predicted"/>
<evidence type="ECO:0000313" key="13">
    <source>
        <dbReference type="Proteomes" id="UP000612055"/>
    </source>
</evidence>
<keyword evidence="3" id="KW-0548">Nucleotidyltransferase</keyword>
<feature type="compositionally biased region" description="Low complexity" evidence="10">
    <location>
        <begin position="710"/>
        <end position="736"/>
    </location>
</feature>
<dbReference type="GO" id="GO:0046872">
    <property type="term" value="F:metal ion binding"/>
    <property type="evidence" value="ECO:0007669"/>
    <property type="project" value="UniProtKB-KW"/>
</dbReference>
<dbReference type="GO" id="GO:0005634">
    <property type="term" value="C:nucleus"/>
    <property type="evidence" value="ECO:0007669"/>
    <property type="project" value="UniProtKB-SubCell"/>
</dbReference>
<keyword evidence="8" id="KW-0539">Nucleus</keyword>
<evidence type="ECO:0000256" key="7">
    <source>
        <dbReference type="ARBA" id="ARBA00023204"/>
    </source>
</evidence>
<keyword evidence="5" id="KW-0227">DNA damage</keyword>
<dbReference type="GO" id="GO:0003887">
    <property type="term" value="F:DNA-directed DNA polymerase activity"/>
    <property type="evidence" value="ECO:0007669"/>
    <property type="project" value="TreeGrafter"/>
</dbReference>
<feature type="compositionally biased region" description="Pro residues" evidence="10">
    <location>
        <begin position="865"/>
        <end position="875"/>
    </location>
</feature>
<dbReference type="PROSITE" id="PS50173">
    <property type="entry name" value="UMUC"/>
    <property type="match status" value="2"/>
</dbReference>
<feature type="region of interest" description="Disordered" evidence="10">
    <location>
        <begin position="221"/>
        <end position="274"/>
    </location>
</feature>
<feature type="compositionally biased region" description="Low complexity" evidence="10">
    <location>
        <begin position="318"/>
        <end position="327"/>
    </location>
</feature>
<feature type="compositionally biased region" description="Acidic residues" evidence="10">
    <location>
        <begin position="222"/>
        <end position="232"/>
    </location>
</feature>
<feature type="region of interest" description="Disordered" evidence="10">
    <location>
        <begin position="842"/>
        <end position="1173"/>
    </location>
</feature>
<reference evidence="12" key="1">
    <citation type="journal article" date="2020" name="bioRxiv">
        <title>Comparative genomics of Chlamydomonas.</title>
        <authorList>
            <person name="Craig R.J."/>
            <person name="Hasan A.R."/>
            <person name="Ness R.W."/>
            <person name="Keightley P.D."/>
        </authorList>
    </citation>
    <scope>NUCLEOTIDE SEQUENCE</scope>
    <source>
        <strain evidence="12">CCAP 11/70</strain>
    </source>
</reference>
<feature type="compositionally biased region" description="Low complexity" evidence="10">
    <location>
        <begin position="930"/>
        <end position="957"/>
    </location>
</feature>
<dbReference type="EMBL" id="JAEHOE010000008">
    <property type="protein sequence ID" value="KAG2498947.1"/>
    <property type="molecule type" value="Genomic_DNA"/>
</dbReference>
<dbReference type="InterPro" id="IPR001126">
    <property type="entry name" value="UmuC"/>
</dbReference>
<evidence type="ECO:0000256" key="9">
    <source>
        <dbReference type="ARBA" id="ARBA00044975"/>
    </source>
</evidence>
<dbReference type="InterPro" id="IPR017961">
    <property type="entry name" value="DNA_pol_Y-fam_little_finger"/>
</dbReference>
<dbReference type="Pfam" id="PF21704">
    <property type="entry name" value="POLH-Rev1_HhH"/>
    <property type="match status" value="1"/>
</dbReference>
<evidence type="ECO:0000256" key="8">
    <source>
        <dbReference type="ARBA" id="ARBA00023242"/>
    </source>
</evidence>
<evidence type="ECO:0000256" key="4">
    <source>
        <dbReference type="ARBA" id="ARBA00022723"/>
    </source>
</evidence>
<feature type="compositionally biased region" description="Low complexity" evidence="10">
    <location>
        <begin position="754"/>
        <end position="769"/>
    </location>
</feature>
<dbReference type="GO" id="GO:0009314">
    <property type="term" value="P:response to radiation"/>
    <property type="evidence" value="ECO:0007669"/>
    <property type="project" value="TreeGrafter"/>
</dbReference>
<feature type="compositionally biased region" description="Low complexity" evidence="10">
    <location>
        <begin position="1207"/>
        <end position="1218"/>
    </location>
</feature>
<dbReference type="Gene3D" id="3.40.1170.60">
    <property type="match status" value="1"/>
</dbReference>
<dbReference type="InterPro" id="IPR036775">
    <property type="entry name" value="DNA_pol_Y-fam_lit_finger_sf"/>
</dbReference>
<dbReference type="FunFam" id="3.40.1170.60:FF:000003">
    <property type="entry name" value="DNA polymerase eta"/>
    <property type="match status" value="1"/>
</dbReference>
<dbReference type="Pfam" id="PF11799">
    <property type="entry name" value="IMS_C"/>
    <property type="match status" value="1"/>
</dbReference>
<feature type="compositionally biased region" description="Acidic residues" evidence="10">
    <location>
        <begin position="962"/>
        <end position="972"/>
    </location>
</feature>
<keyword evidence="4" id="KW-0479">Metal-binding</keyword>
<feature type="compositionally biased region" description="Low complexity" evidence="10">
    <location>
        <begin position="1102"/>
        <end position="1135"/>
    </location>
</feature>
<evidence type="ECO:0000256" key="1">
    <source>
        <dbReference type="ARBA" id="ARBA00004123"/>
    </source>
</evidence>
<feature type="region of interest" description="Disordered" evidence="10">
    <location>
        <begin position="309"/>
        <end position="348"/>
    </location>
</feature>
<dbReference type="InterPro" id="IPR043502">
    <property type="entry name" value="DNA/RNA_pol_sf"/>
</dbReference>
<feature type="region of interest" description="Disordered" evidence="10">
    <location>
        <begin position="645"/>
        <end position="830"/>
    </location>
</feature>
<feature type="compositionally biased region" description="Low complexity" evidence="10">
    <location>
        <begin position="991"/>
        <end position="1005"/>
    </location>
</feature>
<feature type="compositionally biased region" description="Gly residues" evidence="10">
    <location>
        <begin position="1151"/>
        <end position="1168"/>
    </location>
</feature>
<feature type="domain" description="UmuC" evidence="11">
    <location>
        <begin position="15"/>
        <end position="148"/>
    </location>
</feature>
<dbReference type="GO" id="GO:0042276">
    <property type="term" value="P:error-prone translesion synthesis"/>
    <property type="evidence" value="ECO:0007669"/>
    <property type="project" value="TreeGrafter"/>
</dbReference>
<evidence type="ECO:0000256" key="10">
    <source>
        <dbReference type="SAM" id="MobiDB-lite"/>
    </source>
</evidence>
<feature type="compositionally biased region" description="Gly residues" evidence="10">
    <location>
        <begin position="1006"/>
        <end position="1016"/>
    </location>
</feature>
<dbReference type="AlphaFoldDB" id="A0A835Y9U0"/>
<keyword evidence="6" id="KW-0460">Magnesium</keyword>
<dbReference type="Proteomes" id="UP000612055">
    <property type="component" value="Unassembled WGS sequence"/>
</dbReference>
<sequence>MAQPHFLHLARNRVVAHIDLDAFYAQVEQRRNPALRGQPVAVVQYNPWDTEALKTALRPEDNRILNDSNGSIIAVSYEARKFGVKRNMMGQQARKLCPTLQLVQVPTAHGKADLTIYRQAGQQVAAVLARGALFERASIDEAYLDLTGAATRMVAQLDAAAAAGGVVGSPGGSAGFGPAASAQPAEVPGLPEPPRSLEEWHVKGLEDDDEEGLGVAALLPGWDDDEEEEEEARDGAAQLEPGEGGGPLDGTREEAGGAGTSRRSQTPEPAPCEPGVAAATITAAAAAAGTVISDDVAAAAAAATAACSTRTRGPALEAAGPSTPGALAGAGTGAGPTSPPPSGLASPLDEAARLRRAEAARLRAYWLRPAAAWDPHERLLLAGALVTAQLRAAVSAELGFTCSAGVSHYKLLAKLGSGLHKPNQQTVVLTRAVPGLLRGLPLGRLRSLGGKYGEEVSSALGVSTVGDLWAVPLARLEAVLGQAGAASLTRLAAGMDDEEVVPRLAPKSLGCGKTFRGTSALTALDQVAHWLKQLAAELGERIEADRCDHARLPTLLTASWTGGGVAGPDAGGGGGGAAGGDAASHSRSGRLPRASVACIAEEAVGLFRKWAAERVAWRVTSMSLTASKFGAAPTGASTITRFLQQPAARAQQPSRGVQEQPGERQPQTSGSLALPLEQPPPGAPGAEALSREERPADSANTMTVGGGGHAVASASAGARPATSAATALPATSTAASDRTAGPVRSDASGQGVKRPAGSTAASGSRGAPAQKRRKPGSGSGQPPRGPDVRALFARAQAASGSAAGAGAGLAATASASERAAGGDSTVADGVALGPGRAVQVKVEAEAPCREPARSEASDLGASARPPLPASPPPPRSMLRALLLQKPAASPQPPPPPLLHATSEGLPIKMEQSTPAASPGPSGRRMGDGSGSRYGSRGSAQGAADAAKTGAGANAAPAPDVVELLDSDGDDGDGGGGQEAGAGGGGGRRHAAGGAARQAAPVTGASVGLGLGPGSGPSQGSQPLPASLEAWLGPSQPTSQPGPLTQPRAAAQQALNAGAAQGLAPPGAQAGGQAQEQGQGREEAEAWPGWPGAEGAEAEDMQASPELLAAPAAGPASARAAVPAPTDAPQPATSSASGGGSQGVDNARGRGGRGGGASSAGGGGSGGLAPFGSGAEVDEGVLAELPWEIREEVRRSIWAAQGRGGGRSSSASGGAPRGRAGAGRSGGGKRARSGEAQMDIRRFSKPR</sequence>
<feature type="region of interest" description="Disordered" evidence="10">
    <location>
        <begin position="566"/>
        <end position="588"/>
    </location>
</feature>
<keyword evidence="2" id="KW-0808">Transferase</keyword>
<organism evidence="12 13">
    <name type="scientific">Edaphochlamys debaryana</name>
    <dbReference type="NCBI Taxonomy" id="47281"/>
    <lineage>
        <taxon>Eukaryota</taxon>
        <taxon>Viridiplantae</taxon>
        <taxon>Chlorophyta</taxon>
        <taxon>core chlorophytes</taxon>
        <taxon>Chlorophyceae</taxon>
        <taxon>CS clade</taxon>
        <taxon>Chlamydomonadales</taxon>
        <taxon>Chlamydomonadales incertae sedis</taxon>
        <taxon>Edaphochlamys</taxon>
    </lineage>
</organism>
<dbReference type="PANTHER" id="PTHR45873:SF1">
    <property type="entry name" value="DNA POLYMERASE ETA"/>
    <property type="match status" value="1"/>
</dbReference>
<dbReference type="GO" id="GO:0035861">
    <property type="term" value="C:site of double-strand break"/>
    <property type="evidence" value="ECO:0007669"/>
    <property type="project" value="TreeGrafter"/>
</dbReference>
<evidence type="ECO:0000313" key="12">
    <source>
        <dbReference type="EMBL" id="KAG2498947.1"/>
    </source>
</evidence>
<dbReference type="OrthoDB" id="5723at2759"/>
<feature type="compositionally biased region" description="Low complexity" evidence="10">
    <location>
        <begin position="876"/>
        <end position="888"/>
    </location>
</feature>
<evidence type="ECO:0000256" key="2">
    <source>
        <dbReference type="ARBA" id="ARBA00022679"/>
    </source>
</evidence>
<feature type="compositionally biased region" description="Gly residues" evidence="10">
    <location>
        <begin position="973"/>
        <end position="985"/>
    </location>
</feature>
<dbReference type="Gene3D" id="1.10.150.20">
    <property type="entry name" value="5' to 3' exonuclease, C-terminal subdomain"/>
    <property type="match status" value="1"/>
</dbReference>
<dbReference type="Pfam" id="PF00817">
    <property type="entry name" value="IMS"/>
    <property type="match status" value="1"/>
</dbReference>
<feature type="compositionally biased region" description="Low complexity" evidence="10">
    <location>
        <begin position="790"/>
        <end position="822"/>
    </location>
</feature>
<protein>
    <recommendedName>
        <fullName evidence="9">DNA polymerase eta</fullName>
    </recommendedName>
</protein>
<keyword evidence="7" id="KW-0234">DNA repair</keyword>
<feature type="compositionally biased region" description="Basic and acidic residues" evidence="10">
    <location>
        <begin position="842"/>
        <end position="856"/>
    </location>
</feature>
<feature type="compositionally biased region" description="Low complexity" evidence="10">
    <location>
        <begin position="1045"/>
        <end position="1077"/>
    </location>
</feature>
<dbReference type="GO" id="GO:0006281">
    <property type="term" value="P:DNA repair"/>
    <property type="evidence" value="ECO:0007669"/>
    <property type="project" value="UniProtKB-KW"/>
</dbReference>
<gene>
    <name evidence="12" type="ORF">HYH03_003137</name>
</gene>
<feature type="region of interest" description="Disordered" evidence="10">
    <location>
        <begin position="175"/>
        <end position="196"/>
    </location>
</feature>
<feature type="compositionally biased region" description="Low complexity" evidence="10">
    <location>
        <begin position="1017"/>
        <end position="1027"/>
    </location>
</feature>
<evidence type="ECO:0000256" key="5">
    <source>
        <dbReference type="ARBA" id="ARBA00022763"/>
    </source>
</evidence>
<dbReference type="InterPro" id="IPR043128">
    <property type="entry name" value="Rev_trsase/Diguanyl_cyclase"/>
</dbReference>
<keyword evidence="13" id="KW-1185">Reference proteome</keyword>
<dbReference type="Gene3D" id="3.30.70.270">
    <property type="match status" value="1"/>
</dbReference>
<comment type="subcellular location">
    <subcellularLocation>
        <location evidence="1">Nucleus</location>
    </subcellularLocation>
</comment>